<organism evidence="1 2">
    <name type="scientific">Mycena venus</name>
    <dbReference type="NCBI Taxonomy" id="2733690"/>
    <lineage>
        <taxon>Eukaryota</taxon>
        <taxon>Fungi</taxon>
        <taxon>Dikarya</taxon>
        <taxon>Basidiomycota</taxon>
        <taxon>Agaricomycotina</taxon>
        <taxon>Agaricomycetes</taxon>
        <taxon>Agaricomycetidae</taxon>
        <taxon>Agaricales</taxon>
        <taxon>Marasmiineae</taxon>
        <taxon>Mycenaceae</taxon>
        <taxon>Mycena</taxon>
    </lineage>
</organism>
<dbReference type="SUPFAM" id="SSF52047">
    <property type="entry name" value="RNI-like"/>
    <property type="match status" value="1"/>
</dbReference>
<proteinExistence type="predicted"/>
<dbReference type="InterPro" id="IPR018247">
    <property type="entry name" value="EF_Hand_1_Ca_BS"/>
</dbReference>
<dbReference type="Proteomes" id="UP000620124">
    <property type="component" value="Unassembled WGS sequence"/>
</dbReference>
<keyword evidence="2" id="KW-1185">Reference proteome</keyword>
<reference evidence="1" key="1">
    <citation type="submission" date="2020-05" db="EMBL/GenBank/DDBJ databases">
        <title>Mycena genomes resolve the evolution of fungal bioluminescence.</title>
        <authorList>
            <person name="Tsai I.J."/>
        </authorList>
    </citation>
    <scope>NUCLEOTIDE SEQUENCE</scope>
    <source>
        <strain evidence="1">CCC161011</strain>
    </source>
</reference>
<accession>A0A8H6YPL4</accession>
<dbReference type="EMBL" id="JACAZI010000004">
    <property type="protein sequence ID" value="KAF7362822.1"/>
    <property type="molecule type" value="Genomic_DNA"/>
</dbReference>
<name>A0A8H6YPL4_9AGAR</name>
<dbReference type="PROSITE" id="PS00018">
    <property type="entry name" value="EF_HAND_1"/>
    <property type="match status" value="1"/>
</dbReference>
<dbReference type="AlphaFoldDB" id="A0A8H6YPL4"/>
<comment type="caution">
    <text evidence="1">The sequence shown here is derived from an EMBL/GenBank/DDBJ whole genome shotgun (WGS) entry which is preliminary data.</text>
</comment>
<evidence type="ECO:0000313" key="2">
    <source>
        <dbReference type="Proteomes" id="UP000620124"/>
    </source>
</evidence>
<evidence type="ECO:0000313" key="1">
    <source>
        <dbReference type="EMBL" id="KAF7362822.1"/>
    </source>
</evidence>
<protein>
    <submittedName>
        <fullName evidence="1">Uncharacterized protein</fullName>
    </submittedName>
</protein>
<dbReference type="OrthoDB" id="3035629at2759"/>
<gene>
    <name evidence="1" type="ORF">MVEN_00632000</name>
</gene>
<sequence length="285" mass="32388">MEPVFPPELEREIFETAAVRDPDLIPTLLRVCHRVHAWVEPLLYRVLIIPDSITPQLAAVQSKPTPFLQNAVRHVLIVYISSDYRRKEMFNELLSNLSGIISLFLDGYIEPDILPVLDKMRLQKLNLSVPDSPGSQWARLTLTHSLFLSVTHLELYWDPDEDQHISWEDWSHLATLAALTHLCLSKALSVDILQPTVTNCPRLVVVITAFWSSADAWCASAFAQALTITDPRIVVLVVGDFKEDWEAGARRGEDFWTRAEAFVVRKHKGEIERNCYLCEESTTGS</sequence>